<dbReference type="Proteomes" id="UP000548476">
    <property type="component" value="Unassembled WGS sequence"/>
</dbReference>
<comment type="caution">
    <text evidence="2">The sequence shown here is derived from an EMBL/GenBank/DDBJ whole genome shotgun (WGS) entry which is preliminary data.</text>
</comment>
<proteinExistence type="predicted"/>
<dbReference type="AlphaFoldDB" id="A0A841F7M8"/>
<accession>A0A841F7M8</accession>
<keyword evidence="1" id="KW-1133">Transmembrane helix</keyword>
<name>A0A841F7M8_9ACTN</name>
<keyword evidence="1" id="KW-0812">Transmembrane</keyword>
<evidence type="ECO:0000313" key="3">
    <source>
        <dbReference type="Proteomes" id="UP000548476"/>
    </source>
</evidence>
<keyword evidence="3" id="KW-1185">Reference proteome</keyword>
<feature type="transmembrane region" description="Helical" evidence="1">
    <location>
        <begin position="7"/>
        <end position="25"/>
    </location>
</feature>
<dbReference type="RefSeq" id="WP_184785145.1">
    <property type="nucleotide sequence ID" value="NZ_BONT01000062.1"/>
</dbReference>
<sequence>MKKSIRRTITVLAIGAMAFYLWYGLTGQGTDAYSSIGNWLGPTAIIPPLVLTAFIVGFAMTGDSAMMAMTGKNTSEFRDAPVGMATILGVSPTGTQINDQPEVRFELEVVGVRGEIFRSRAKAVVPVTRLAMLRPGGMLPVRYIPGRTDKVELDRSGDQALARHAMEQLALRQGTVTEEALHIARTGVPARGVVKGLSVPGEMQDGKPKLIIDVVITRPDGTTFEIRKEPFVPAAAVAKLQIGSVVDVHYLPHDESRSAISVMA</sequence>
<gene>
    <name evidence="2" type="ORF">HNR73_000058</name>
</gene>
<dbReference type="EMBL" id="JACHGT010000001">
    <property type="protein sequence ID" value="MBB6032216.1"/>
    <property type="molecule type" value="Genomic_DNA"/>
</dbReference>
<evidence type="ECO:0000256" key="1">
    <source>
        <dbReference type="SAM" id="Phobius"/>
    </source>
</evidence>
<protein>
    <submittedName>
        <fullName evidence="2">Uncharacterized protein</fullName>
    </submittedName>
</protein>
<evidence type="ECO:0000313" key="2">
    <source>
        <dbReference type="EMBL" id="MBB6032216.1"/>
    </source>
</evidence>
<organism evidence="2 3">
    <name type="scientific">Phytomonospora endophytica</name>
    <dbReference type="NCBI Taxonomy" id="714109"/>
    <lineage>
        <taxon>Bacteria</taxon>
        <taxon>Bacillati</taxon>
        <taxon>Actinomycetota</taxon>
        <taxon>Actinomycetes</taxon>
        <taxon>Micromonosporales</taxon>
        <taxon>Micromonosporaceae</taxon>
        <taxon>Phytomonospora</taxon>
    </lineage>
</organism>
<feature type="transmembrane region" description="Helical" evidence="1">
    <location>
        <begin position="45"/>
        <end position="62"/>
    </location>
</feature>
<reference evidence="2 3" key="1">
    <citation type="submission" date="2020-08" db="EMBL/GenBank/DDBJ databases">
        <title>Genomic Encyclopedia of Type Strains, Phase IV (KMG-IV): sequencing the most valuable type-strain genomes for metagenomic binning, comparative biology and taxonomic classification.</title>
        <authorList>
            <person name="Goeker M."/>
        </authorList>
    </citation>
    <scope>NUCLEOTIDE SEQUENCE [LARGE SCALE GENOMIC DNA]</scope>
    <source>
        <strain evidence="2 3">YIM 65646</strain>
    </source>
</reference>
<keyword evidence="1" id="KW-0472">Membrane</keyword>